<dbReference type="EMBL" id="BMMN01000004">
    <property type="protein sequence ID" value="GGO12541.1"/>
    <property type="molecule type" value="Genomic_DNA"/>
</dbReference>
<reference evidence="2" key="1">
    <citation type="journal article" date="2014" name="Int. J. Syst. Evol. Microbiol.">
        <title>Complete genome sequence of Corynebacterium casei LMG S-19264T (=DSM 44701T), isolated from a smear-ripened cheese.</title>
        <authorList>
            <consortium name="US DOE Joint Genome Institute (JGI-PGF)"/>
            <person name="Walter F."/>
            <person name="Albersmeier A."/>
            <person name="Kalinowski J."/>
            <person name="Ruckert C."/>
        </authorList>
    </citation>
    <scope>NUCLEOTIDE SEQUENCE</scope>
    <source>
        <strain evidence="2">CGMCC 4.7138</strain>
    </source>
</reference>
<evidence type="ECO:0000313" key="2">
    <source>
        <dbReference type="EMBL" id="GGO12541.1"/>
    </source>
</evidence>
<evidence type="ECO:0000313" key="3">
    <source>
        <dbReference type="Proteomes" id="UP000653480"/>
    </source>
</evidence>
<feature type="region of interest" description="Disordered" evidence="1">
    <location>
        <begin position="30"/>
        <end position="49"/>
    </location>
</feature>
<keyword evidence="3" id="KW-1185">Reference proteome</keyword>
<evidence type="ECO:0008006" key="4">
    <source>
        <dbReference type="Google" id="ProtNLM"/>
    </source>
</evidence>
<dbReference type="RefSeq" id="WP_167748141.1">
    <property type="nucleotide sequence ID" value="NZ_BMMN01000004.1"/>
</dbReference>
<evidence type="ECO:0000256" key="1">
    <source>
        <dbReference type="SAM" id="MobiDB-lite"/>
    </source>
</evidence>
<accession>A0A8H9GZ48</accession>
<feature type="compositionally biased region" description="Basic and acidic residues" evidence="1">
    <location>
        <begin position="35"/>
        <end position="49"/>
    </location>
</feature>
<sequence>MRRTIYGEDHGAFRDRARRFVTPFAVEEGVPGFHRGRETPETAGRDLGR</sequence>
<comment type="caution">
    <text evidence="2">The sequence shown here is derived from an EMBL/GenBank/DDBJ whole genome shotgun (WGS) entry which is preliminary data.</text>
</comment>
<proteinExistence type="predicted"/>
<protein>
    <recommendedName>
        <fullName evidence="4">Acyl-CoA dehydrogenase</fullName>
    </recommendedName>
</protein>
<reference evidence="2" key="2">
    <citation type="submission" date="2020-09" db="EMBL/GenBank/DDBJ databases">
        <authorList>
            <person name="Sun Q."/>
            <person name="Zhou Y."/>
        </authorList>
    </citation>
    <scope>NUCLEOTIDE SEQUENCE</scope>
    <source>
        <strain evidence="2">CGMCC 4.7138</strain>
    </source>
</reference>
<dbReference type="Proteomes" id="UP000653480">
    <property type="component" value="Unassembled WGS sequence"/>
</dbReference>
<organism evidence="2 3">
    <name type="scientific">Microbispora bryophytorum</name>
    <dbReference type="NCBI Taxonomy" id="1460882"/>
    <lineage>
        <taxon>Bacteria</taxon>
        <taxon>Bacillati</taxon>
        <taxon>Actinomycetota</taxon>
        <taxon>Actinomycetes</taxon>
        <taxon>Streptosporangiales</taxon>
        <taxon>Streptosporangiaceae</taxon>
        <taxon>Microbispora</taxon>
    </lineage>
</organism>
<gene>
    <name evidence="2" type="ORF">GCM10011574_31110</name>
</gene>
<dbReference type="AlphaFoldDB" id="A0A8H9GZ48"/>
<name>A0A8H9GZ48_9ACTN</name>